<proteinExistence type="predicted"/>
<name>A0A6C0K9D7_9ZZZZ</name>
<dbReference type="AlphaFoldDB" id="A0A6C0K9D7"/>
<reference evidence="1" key="1">
    <citation type="journal article" date="2020" name="Nature">
        <title>Giant virus diversity and host interactions through global metagenomics.</title>
        <authorList>
            <person name="Schulz F."/>
            <person name="Roux S."/>
            <person name="Paez-Espino D."/>
            <person name="Jungbluth S."/>
            <person name="Walsh D.A."/>
            <person name="Denef V.J."/>
            <person name="McMahon K.D."/>
            <person name="Konstantinidis K.T."/>
            <person name="Eloe-Fadrosh E.A."/>
            <person name="Kyrpides N.C."/>
            <person name="Woyke T."/>
        </authorList>
    </citation>
    <scope>NUCLEOTIDE SEQUENCE</scope>
    <source>
        <strain evidence="1">GVMAG-S-1101178-73</strain>
    </source>
</reference>
<evidence type="ECO:0000313" key="1">
    <source>
        <dbReference type="EMBL" id="QHU13706.1"/>
    </source>
</evidence>
<protein>
    <submittedName>
        <fullName evidence="1">Uncharacterized protein</fullName>
    </submittedName>
</protein>
<sequence length="165" mass="19637">MSVAPFPYHYKNRNNIHVNIYGDYDIYYYSMRILCDYLSKLEKYQGIYKIDLDNPSDYDSLVLHIRDRIVNTRSELRAYSELRADNTVYKIIRSIRGEHFLKFIKAYCKNKGIAYTTNLNLIDIREFLAYACCELINIYKSDIIDGWNDNKWEKVHNGACKIYAI</sequence>
<organism evidence="1">
    <name type="scientific">viral metagenome</name>
    <dbReference type="NCBI Taxonomy" id="1070528"/>
    <lineage>
        <taxon>unclassified sequences</taxon>
        <taxon>metagenomes</taxon>
        <taxon>organismal metagenomes</taxon>
    </lineage>
</organism>
<dbReference type="EMBL" id="MN740824">
    <property type="protein sequence ID" value="QHU13706.1"/>
    <property type="molecule type" value="Genomic_DNA"/>
</dbReference>
<accession>A0A6C0K9D7</accession>